<sequence>MEKLEETLRDPGKQRDKINFSDAICNQGEENCIRGYYEKIALFKSSRHDYLNDGIPSLRTYHTLFAMNDMQECNYDRYPGLDQNIIPLQVYVNGEDVRDNSLETDWIGIDFKEDAFLYNTALCGPGSYQDYFDSHIRLKDYLKTDKIPERWYGPRKQIAIYDVNIPPSKFASRGTGVKSMLKDYRTTIEDKSITMMMTH</sequence>
<gene>
    <name evidence="1" type="ORF">LCPAC404_01750</name>
</gene>
<organism evidence="1">
    <name type="scientific">Pithovirus LCPAC404</name>
    <dbReference type="NCBI Taxonomy" id="2506597"/>
    <lineage>
        <taxon>Viruses</taxon>
        <taxon>Pithoviruses</taxon>
    </lineage>
</organism>
<dbReference type="EMBL" id="MK500596">
    <property type="protein sequence ID" value="QBK93471.1"/>
    <property type="molecule type" value="Genomic_DNA"/>
</dbReference>
<evidence type="ECO:0000313" key="1">
    <source>
        <dbReference type="EMBL" id="QBK93471.1"/>
    </source>
</evidence>
<reference evidence="1" key="1">
    <citation type="journal article" date="2019" name="MBio">
        <title>Virus Genomes from Deep Sea Sediments Expand the Ocean Megavirome and Support Independent Origins of Viral Gigantism.</title>
        <authorList>
            <person name="Backstrom D."/>
            <person name="Yutin N."/>
            <person name="Jorgensen S.L."/>
            <person name="Dharamshi J."/>
            <person name="Homa F."/>
            <person name="Zaremba-Niedwiedzka K."/>
            <person name="Spang A."/>
            <person name="Wolf Y.I."/>
            <person name="Koonin E.V."/>
            <person name="Ettema T.J."/>
        </authorList>
    </citation>
    <scope>NUCLEOTIDE SEQUENCE</scope>
</reference>
<accession>A0A481ZGK2</accession>
<proteinExistence type="predicted"/>
<protein>
    <submittedName>
        <fullName evidence="1">Uncharacterized protein</fullName>
    </submittedName>
</protein>
<name>A0A481ZGK2_9VIRU</name>